<dbReference type="PROSITE" id="PS50056">
    <property type="entry name" value="TYR_PHOSPHATASE_2"/>
    <property type="match status" value="1"/>
</dbReference>
<gene>
    <name evidence="3" type="ORF">FC64_GL000294</name>
</gene>
<evidence type="ECO:0000259" key="2">
    <source>
        <dbReference type="PROSITE" id="PS50056"/>
    </source>
</evidence>
<dbReference type="PATRIC" id="fig|1423820.4.peg.295"/>
<dbReference type="InterPro" id="IPR000387">
    <property type="entry name" value="Tyr_Pase_dom"/>
</dbReference>
<dbReference type="PANTHER" id="PTHR31126:SF1">
    <property type="entry name" value="TYROSINE SPECIFIC PROTEIN PHOSPHATASES DOMAIN-CONTAINING PROTEIN"/>
    <property type="match status" value="1"/>
</dbReference>
<evidence type="ECO:0000256" key="1">
    <source>
        <dbReference type="ARBA" id="ARBA00009580"/>
    </source>
</evidence>
<name>A0A0R1ZML7_9LACO</name>
<accession>A0A0R1ZML7</accession>
<comment type="similarity">
    <text evidence="1">Belongs to the protein-tyrosine phosphatase family.</text>
</comment>
<dbReference type="InterPro" id="IPR026893">
    <property type="entry name" value="Tyr/Ser_Pase_IphP-type"/>
</dbReference>
<evidence type="ECO:0000313" key="3">
    <source>
        <dbReference type="EMBL" id="KRM52742.1"/>
    </source>
</evidence>
<dbReference type="PANTHER" id="PTHR31126">
    <property type="entry name" value="TYROSINE-PROTEIN PHOSPHATASE"/>
    <property type="match status" value="1"/>
</dbReference>
<reference evidence="3 4" key="1">
    <citation type="journal article" date="2015" name="Genome Announc.">
        <title>Expanding the biotechnology potential of lactobacilli through comparative genomics of 213 strains and associated genera.</title>
        <authorList>
            <person name="Sun Z."/>
            <person name="Harris H.M."/>
            <person name="McCann A."/>
            <person name="Guo C."/>
            <person name="Argimon S."/>
            <person name="Zhang W."/>
            <person name="Yang X."/>
            <person name="Jeffery I.B."/>
            <person name="Cooney J.C."/>
            <person name="Kagawa T.F."/>
            <person name="Liu W."/>
            <person name="Song Y."/>
            <person name="Salvetti E."/>
            <person name="Wrobel A."/>
            <person name="Rasinkangas P."/>
            <person name="Parkhill J."/>
            <person name="Rea M.C."/>
            <person name="O'Sullivan O."/>
            <person name="Ritari J."/>
            <person name="Douillard F.P."/>
            <person name="Paul Ross R."/>
            <person name="Yang R."/>
            <person name="Briner A.E."/>
            <person name="Felis G.E."/>
            <person name="de Vos W.M."/>
            <person name="Barrangou R."/>
            <person name="Klaenhammer T.R."/>
            <person name="Caufield P.W."/>
            <person name="Cui Y."/>
            <person name="Zhang H."/>
            <person name="O'Toole P.W."/>
        </authorList>
    </citation>
    <scope>NUCLEOTIDE SEQUENCE [LARGE SCALE GENOMIC DNA]</scope>
    <source>
        <strain evidence="3 4">DSM 20653</strain>
    </source>
</reference>
<evidence type="ECO:0000313" key="4">
    <source>
        <dbReference type="Proteomes" id="UP000051291"/>
    </source>
</evidence>
<dbReference type="STRING" id="1423820.FC64_GL000294"/>
<protein>
    <submittedName>
        <fullName evidence="3">Protein tyrosine phosphatase</fullName>
    </submittedName>
</protein>
<keyword evidence="4" id="KW-1185">Reference proteome</keyword>
<dbReference type="RefSeq" id="WP_057906442.1">
    <property type="nucleotide sequence ID" value="NZ_AYYZ01000015.1"/>
</dbReference>
<sequence length="260" mass="29827">MEHQRMLDLKGGVNFRELGGYSTVNGKHVKWQKILRSGNMAELTDDDLRFLTDYGLRIDIDFRSPAEMEYYADRYPEEAAYVNLAVYPFSKPLFKNLGIVNYMKMKIDDQDYVDQSYIQMLVDKHARMAYQRMFELLLANDKPGQSLVFHCSAGKDRTGVAAFLILSALQVKPEEILKDYLLTNLFFEGASATEINHLVTNDARNALADKLNSNLAVSSENFKVLERTCKTVAASMDEYFEKYLGLPPEKLEKLRAIYLE</sequence>
<dbReference type="Gene3D" id="3.90.190.10">
    <property type="entry name" value="Protein tyrosine phosphatase superfamily"/>
    <property type="match status" value="1"/>
</dbReference>
<dbReference type="InterPro" id="IPR029021">
    <property type="entry name" value="Prot-tyrosine_phosphatase-like"/>
</dbReference>
<proteinExistence type="inferred from homology"/>
<dbReference type="Pfam" id="PF13350">
    <property type="entry name" value="Y_phosphatase3"/>
    <property type="match status" value="1"/>
</dbReference>
<dbReference type="PROSITE" id="PS00383">
    <property type="entry name" value="TYR_PHOSPHATASE_1"/>
    <property type="match status" value="1"/>
</dbReference>
<dbReference type="EMBL" id="AYYZ01000015">
    <property type="protein sequence ID" value="KRM52742.1"/>
    <property type="molecule type" value="Genomic_DNA"/>
</dbReference>
<dbReference type="SUPFAM" id="SSF52799">
    <property type="entry name" value="(Phosphotyrosine protein) phosphatases II"/>
    <property type="match status" value="1"/>
</dbReference>
<feature type="domain" description="Tyrosine specific protein phosphatases" evidence="2">
    <location>
        <begin position="128"/>
        <end position="178"/>
    </location>
</feature>
<dbReference type="AlphaFoldDB" id="A0A0R1ZML7"/>
<dbReference type="InterPro" id="IPR016130">
    <property type="entry name" value="Tyr_Pase_AS"/>
</dbReference>
<comment type="caution">
    <text evidence="3">The sequence shown here is derived from an EMBL/GenBank/DDBJ whole genome shotgun (WGS) entry which is preliminary data.</text>
</comment>
<dbReference type="GO" id="GO:0004721">
    <property type="term" value="F:phosphoprotein phosphatase activity"/>
    <property type="evidence" value="ECO:0007669"/>
    <property type="project" value="InterPro"/>
</dbReference>
<dbReference type="Proteomes" id="UP000051291">
    <property type="component" value="Unassembled WGS sequence"/>
</dbReference>
<organism evidence="3 4">
    <name type="scientific">Ligilactobacillus araffinosus DSM 20653</name>
    <dbReference type="NCBI Taxonomy" id="1423820"/>
    <lineage>
        <taxon>Bacteria</taxon>
        <taxon>Bacillati</taxon>
        <taxon>Bacillota</taxon>
        <taxon>Bacilli</taxon>
        <taxon>Lactobacillales</taxon>
        <taxon>Lactobacillaceae</taxon>
        <taxon>Ligilactobacillus</taxon>
    </lineage>
</organism>